<evidence type="ECO:0008006" key="4">
    <source>
        <dbReference type="Google" id="ProtNLM"/>
    </source>
</evidence>
<evidence type="ECO:0000313" key="2">
    <source>
        <dbReference type="EMBL" id="RYU09502.1"/>
    </source>
</evidence>
<proteinExistence type="predicted"/>
<keyword evidence="1" id="KW-0472">Membrane</keyword>
<keyword evidence="3" id="KW-1185">Reference proteome</keyword>
<sequence length="82" mass="9124">MKQDFEKSGPFFAVGGLAVAFFLYAYVAIAMPSFVHTVVLPLVWLALLVLSVRWFTRRPKAAMALPVVAIAVWFAVMLLVPR</sequence>
<evidence type="ECO:0000256" key="1">
    <source>
        <dbReference type="SAM" id="Phobius"/>
    </source>
</evidence>
<comment type="caution">
    <text evidence="2">The sequence shown here is derived from an EMBL/GenBank/DDBJ whole genome shotgun (WGS) entry which is preliminary data.</text>
</comment>
<feature type="transmembrane region" description="Helical" evidence="1">
    <location>
        <begin position="62"/>
        <end position="80"/>
    </location>
</feature>
<feature type="transmembrane region" description="Helical" evidence="1">
    <location>
        <begin position="35"/>
        <end position="55"/>
    </location>
</feature>
<gene>
    <name evidence="2" type="ORF">ETU37_20855</name>
</gene>
<evidence type="ECO:0000313" key="3">
    <source>
        <dbReference type="Proteomes" id="UP000291189"/>
    </source>
</evidence>
<dbReference type="Proteomes" id="UP000291189">
    <property type="component" value="Unassembled WGS sequence"/>
</dbReference>
<dbReference type="EMBL" id="SDPU01000035">
    <property type="protein sequence ID" value="RYU09502.1"/>
    <property type="molecule type" value="Genomic_DNA"/>
</dbReference>
<keyword evidence="1" id="KW-1133">Transmembrane helix</keyword>
<name>A0A4Q5IUG7_9ACTN</name>
<protein>
    <recommendedName>
        <fullName evidence="4">DUF4175 domain-containing protein</fullName>
    </recommendedName>
</protein>
<keyword evidence="1" id="KW-0812">Transmembrane</keyword>
<accession>A0A4Q5IUG7</accession>
<dbReference type="RefSeq" id="WP_129989267.1">
    <property type="nucleotide sequence ID" value="NZ_SDPU01000035.1"/>
</dbReference>
<organism evidence="2 3">
    <name type="scientific">Nocardioides iriomotensis</name>
    <dbReference type="NCBI Taxonomy" id="715784"/>
    <lineage>
        <taxon>Bacteria</taxon>
        <taxon>Bacillati</taxon>
        <taxon>Actinomycetota</taxon>
        <taxon>Actinomycetes</taxon>
        <taxon>Propionibacteriales</taxon>
        <taxon>Nocardioidaceae</taxon>
        <taxon>Nocardioides</taxon>
    </lineage>
</organism>
<reference evidence="2 3" key="1">
    <citation type="submission" date="2019-01" db="EMBL/GenBank/DDBJ databases">
        <title>Nocardioides guangzhouensis sp. nov., an actinobacterium isolated from soil.</title>
        <authorList>
            <person name="Fu Y."/>
            <person name="Cai Y."/>
            <person name="Lin Z."/>
            <person name="Chen P."/>
        </authorList>
    </citation>
    <scope>NUCLEOTIDE SEQUENCE [LARGE SCALE GENOMIC DNA]</scope>
    <source>
        <strain evidence="2 3">NBRC 105384</strain>
    </source>
</reference>
<feature type="transmembrane region" description="Helical" evidence="1">
    <location>
        <begin position="12"/>
        <end position="29"/>
    </location>
</feature>
<dbReference type="AlphaFoldDB" id="A0A4Q5IUG7"/>